<sequence>MVLDSLPCKSSLHKLGQNTIRDFSHGSAIAQHFQIAETPDQEPTIPSPAVFNFDKDTHGRQRGDTHRLPLVASCAAHLELLEVFYLLRQKILASEDIDRACDIKPVRETKTGARGDTKTLRDKTLWTRRQQKWTHYLEFAAVRFLVWRDALRRDADGMVVARDDGTHTLVNLPPIDVLMVWHAFMLNPRLFAQTCKEEVLYGIRMPWKAVHERIENRTWVFGLTAAEESAFGRITGLSTDLYDQFATWIPEPEKPTVSNLGLLTKALPVKPAKPAANRPKLGAFSFERGNKSTSTIHALLPPPAPSPPVTWTETDLKYKSLFDRTDVDLAKQLRDAVDRQTAFVDKMNKHMWIRSPALVGTLTRAVSRYGKFLDLMRRYPKVMVVPTLDIDLAWHTHQCAAAFYARGVKAVVGRFVNHDDSIAEAKLGTGFDDTLKVWRVHYGTQYRLCRCWDCEALQSALDEAMQGAGREEDVDMEAVARGAREEVTYYRAVEVAIRTRKPLPIRPSA</sequence>
<dbReference type="AlphaFoldDB" id="A0A9Q8V9P0"/>
<dbReference type="PANTHER" id="PTHR34365">
    <property type="entry name" value="ENOLASE (DUF1399)"/>
    <property type="match status" value="1"/>
</dbReference>
<reference evidence="1" key="1">
    <citation type="submission" date="2021-11" db="EMBL/GenBank/DDBJ databases">
        <title>Purpureocillium_takamizusanense_genome.</title>
        <authorList>
            <person name="Nguyen N.-H."/>
        </authorList>
    </citation>
    <scope>NUCLEOTIDE SEQUENCE</scope>
    <source>
        <strain evidence="1">PT3</strain>
    </source>
</reference>
<gene>
    <name evidence="1" type="ORF">JDV02_003364</name>
</gene>
<evidence type="ECO:0000313" key="2">
    <source>
        <dbReference type="Proteomes" id="UP000829364"/>
    </source>
</evidence>
<name>A0A9Q8V9P0_9HYPO</name>
<evidence type="ECO:0000313" key="1">
    <source>
        <dbReference type="EMBL" id="UNI16982.1"/>
    </source>
</evidence>
<accession>A0A9Q8V9P0</accession>
<dbReference type="GeneID" id="72065323"/>
<keyword evidence="2" id="KW-1185">Reference proteome</keyword>
<dbReference type="Proteomes" id="UP000829364">
    <property type="component" value="Chromosome 2"/>
</dbReference>
<protein>
    <submittedName>
        <fullName evidence="1">Uncharacterized protein</fullName>
    </submittedName>
</protein>
<dbReference type="OrthoDB" id="2684236at2759"/>
<dbReference type="EMBL" id="CP086355">
    <property type="protein sequence ID" value="UNI16982.1"/>
    <property type="molecule type" value="Genomic_DNA"/>
</dbReference>
<dbReference type="Pfam" id="PF07173">
    <property type="entry name" value="GRDP-like"/>
    <property type="match status" value="1"/>
</dbReference>
<organism evidence="1 2">
    <name type="scientific">Purpureocillium takamizusanense</name>
    <dbReference type="NCBI Taxonomy" id="2060973"/>
    <lineage>
        <taxon>Eukaryota</taxon>
        <taxon>Fungi</taxon>
        <taxon>Dikarya</taxon>
        <taxon>Ascomycota</taxon>
        <taxon>Pezizomycotina</taxon>
        <taxon>Sordariomycetes</taxon>
        <taxon>Hypocreomycetidae</taxon>
        <taxon>Hypocreales</taxon>
        <taxon>Ophiocordycipitaceae</taxon>
        <taxon>Purpureocillium</taxon>
    </lineage>
</organism>
<proteinExistence type="predicted"/>
<dbReference type="InterPro" id="IPR009836">
    <property type="entry name" value="GRDP-like"/>
</dbReference>
<dbReference type="KEGG" id="ptkz:JDV02_003364"/>
<dbReference type="PANTHER" id="PTHR34365:SF7">
    <property type="entry name" value="GLYCINE-RICH DOMAIN-CONTAINING PROTEIN 1"/>
    <property type="match status" value="1"/>
</dbReference>
<dbReference type="RefSeq" id="XP_047840463.1">
    <property type="nucleotide sequence ID" value="XM_047984489.1"/>
</dbReference>